<evidence type="ECO:0000256" key="1">
    <source>
        <dbReference type="SAM" id="MobiDB-lite"/>
    </source>
</evidence>
<reference evidence="2 3" key="1">
    <citation type="submission" date="2015-01" db="EMBL/GenBank/DDBJ databases">
        <title>The Genome Sequence of Capronia semiimmersa CBS27337.</title>
        <authorList>
            <consortium name="The Broad Institute Genomics Platform"/>
            <person name="Cuomo C."/>
            <person name="de Hoog S."/>
            <person name="Gorbushina A."/>
            <person name="Stielow B."/>
            <person name="Teixiera M."/>
            <person name="Abouelleil A."/>
            <person name="Chapman S.B."/>
            <person name="Priest M."/>
            <person name="Young S.K."/>
            <person name="Wortman J."/>
            <person name="Nusbaum C."/>
            <person name="Birren B."/>
        </authorList>
    </citation>
    <scope>NUCLEOTIDE SEQUENCE [LARGE SCALE GENOMIC DNA]</scope>
    <source>
        <strain evidence="2 3">CBS 27337</strain>
    </source>
</reference>
<dbReference type="Proteomes" id="UP000054266">
    <property type="component" value="Unassembled WGS sequence"/>
</dbReference>
<name>A0A0D2FYX2_9EURO</name>
<proteinExistence type="predicted"/>
<evidence type="ECO:0000313" key="3">
    <source>
        <dbReference type="Proteomes" id="UP000054266"/>
    </source>
</evidence>
<protein>
    <submittedName>
        <fullName evidence="2">Uncharacterized protein</fullName>
    </submittedName>
</protein>
<gene>
    <name evidence="2" type="ORF">PV04_07363</name>
</gene>
<evidence type="ECO:0000313" key="2">
    <source>
        <dbReference type="EMBL" id="KIW65079.1"/>
    </source>
</evidence>
<dbReference type="AlphaFoldDB" id="A0A0D2FYX2"/>
<organism evidence="2 3">
    <name type="scientific">Phialophora macrospora</name>
    <dbReference type="NCBI Taxonomy" id="1851006"/>
    <lineage>
        <taxon>Eukaryota</taxon>
        <taxon>Fungi</taxon>
        <taxon>Dikarya</taxon>
        <taxon>Ascomycota</taxon>
        <taxon>Pezizomycotina</taxon>
        <taxon>Eurotiomycetes</taxon>
        <taxon>Chaetothyriomycetidae</taxon>
        <taxon>Chaetothyriales</taxon>
        <taxon>Herpotrichiellaceae</taxon>
        <taxon>Phialophora</taxon>
    </lineage>
</organism>
<dbReference type="STRING" id="5601.A0A0D2FYX2"/>
<feature type="region of interest" description="Disordered" evidence="1">
    <location>
        <begin position="1"/>
        <end position="24"/>
    </location>
</feature>
<feature type="compositionally biased region" description="Basic residues" evidence="1">
    <location>
        <begin position="1"/>
        <end position="11"/>
    </location>
</feature>
<dbReference type="EMBL" id="KN846960">
    <property type="protein sequence ID" value="KIW65079.1"/>
    <property type="molecule type" value="Genomic_DNA"/>
</dbReference>
<keyword evidence="3" id="KW-1185">Reference proteome</keyword>
<sequence length="106" mass="11539">MTKGPTRRHNSIRMTSSPTGRNWKELEGTQASQALLEKKPPVISELPANEEIIDKARLKEMPSNEPTGYEMETTENEMAALDRMAKMTDSTTLGSGNSSSLGPSAS</sequence>
<accession>A0A0D2FYX2</accession>
<dbReference type="HOGENOM" id="CLU_176415_0_0_1"/>